<gene>
    <name evidence="2" type="ORF">NCGR_LOCUS17614</name>
</gene>
<evidence type="ECO:0000313" key="2">
    <source>
        <dbReference type="EMBL" id="CAD6225607.1"/>
    </source>
</evidence>
<name>A0A811NRB6_9POAL</name>
<feature type="domain" description="DUF659" evidence="1">
    <location>
        <begin position="1"/>
        <end position="76"/>
    </location>
</feature>
<protein>
    <recommendedName>
        <fullName evidence="1">DUF659 domain-containing protein</fullName>
    </recommendedName>
</protein>
<dbReference type="SUPFAM" id="SSF53098">
    <property type="entry name" value="Ribonuclease H-like"/>
    <property type="match status" value="1"/>
</dbReference>
<dbReference type="PANTHER" id="PTHR32166:SF74">
    <property type="entry name" value="OS05G0256350 PROTEIN"/>
    <property type="match status" value="1"/>
</dbReference>
<dbReference type="Pfam" id="PF04937">
    <property type="entry name" value="DUF659"/>
    <property type="match status" value="1"/>
</dbReference>
<evidence type="ECO:0000259" key="1">
    <source>
        <dbReference type="Pfam" id="PF04937"/>
    </source>
</evidence>
<proteinExistence type="predicted"/>
<sequence>MLADLLEKQIDKVGKEHVVHIVTDNGANFKAAGRLLMERIPHLFWTPCAAHCLDLLLEDIGKIKEFHTCINMAQKIGDLVRPAVTRFATSFLTLASLHKNRSGLRNLVVSDEWHATSFSTTQEGRRVENIILSMPFWNKVELCLRASQPLLVALRIADGDETPAAPEIMAAMDVAKAAIKDSLQRKPDLLKEVLKYYDNRWENQMEQQLYGAALYLNPSKFFALKEKDRRQAGRLRIMFNQVMWKMVTDDEEQNKISK</sequence>
<dbReference type="Proteomes" id="UP000604825">
    <property type="component" value="Unassembled WGS sequence"/>
</dbReference>
<reference evidence="2" key="1">
    <citation type="submission" date="2020-10" db="EMBL/GenBank/DDBJ databases">
        <authorList>
            <person name="Han B."/>
            <person name="Lu T."/>
            <person name="Zhao Q."/>
            <person name="Huang X."/>
            <person name="Zhao Y."/>
        </authorList>
    </citation>
    <scope>NUCLEOTIDE SEQUENCE</scope>
</reference>
<dbReference type="EMBL" id="CAJGYO010000004">
    <property type="protein sequence ID" value="CAD6225607.1"/>
    <property type="molecule type" value="Genomic_DNA"/>
</dbReference>
<evidence type="ECO:0000313" key="3">
    <source>
        <dbReference type="Proteomes" id="UP000604825"/>
    </source>
</evidence>
<comment type="caution">
    <text evidence="2">The sequence shown here is derived from an EMBL/GenBank/DDBJ whole genome shotgun (WGS) entry which is preliminary data.</text>
</comment>
<dbReference type="AlphaFoldDB" id="A0A811NRB6"/>
<dbReference type="InterPro" id="IPR012337">
    <property type="entry name" value="RNaseH-like_sf"/>
</dbReference>
<accession>A0A811NRB6</accession>
<organism evidence="2 3">
    <name type="scientific">Miscanthus lutarioriparius</name>
    <dbReference type="NCBI Taxonomy" id="422564"/>
    <lineage>
        <taxon>Eukaryota</taxon>
        <taxon>Viridiplantae</taxon>
        <taxon>Streptophyta</taxon>
        <taxon>Embryophyta</taxon>
        <taxon>Tracheophyta</taxon>
        <taxon>Spermatophyta</taxon>
        <taxon>Magnoliopsida</taxon>
        <taxon>Liliopsida</taxon>
        <taxon>Poales</taxon>
        <taxon>Poaceae</taxon>
        <taxon>PACMAD clade</taxon>
        <taxon>Panicoideae</taxon>
        <taxon>Andropogonodae</taxon>
        <taxon>Andropogoneae</taxon>
        <taxon>Saccharinae</taxon>
        <taxon>Miscanthus</taxon>
    </lineage>
</organism>
<dbReference type="OrthoDB" id="779884at2759"/>
<dbReference type="PANTHER" id="PTHR32166">
    <property type="entry name" value="OSJNBA0013A04.12 PROTEIN"/>
    <property type="match status" value="1"/>
</dbReference>
<keyword evidence="3" id="KW-1185">Reference proteome</keyword>
<dbReference type="InterPro" id="IPR007021">
    <property type="entry name" value="DUF659"/>
</dbReference>